<dbReference type="EMBL" id="JAUQSX010000004">
    <property type="protein sequence ID" value="MDO7846701.1"/>
    <property type="molecule type" value="Genomic_DNA"/>
</dbReference>
<reference evidence="1" key="1">
    <citation type="submission" date="2023-07" db="EMBL/GenBank/DDBJ databases">
        <authorList>
            <person name="Kim M.K."/>
        </authorList>
    </citation>
    <scope>NUCLEOTIDE SEQUENCE</scope>
    <source>
        <strain evidence="1">M29</strain>
    </source>
</reference>
<dbReference type="RefSeq" id="WP_305011384.1">
    <property type="nucleotide sequence ID" value="NZ_JAUQSX010000004.1"/>
</dbReference>
<dbReference type="InterPro" id="IPR036388">
    <property type="entry name" value="WH-like_DNA-bd_sf"/>
</dbReference>
<evidence type="ECO:0000313" key="2">
    <source>
        <dbReference type="Proteomes" id="UP001167796"/>
    </source>
</evidence>
<dbReference type="Gene3D" id="1.10.10.10">
    <property type="entry name" value="Winged helix-like DNA-binding domain superfamily/Winged helix DNA-binding domain"/>
    <property type="match status" value="1"/>
</dbReference>
<organism evidence="1 2">
    <name type="scientific">Hymenobacter mellowenesis</name>
    <dbReference type="NCBI Taxonomy" id="3063995"/>
    <lineage>
        <taxon>Bacteria</taxon>
        <taxon>Pseudomonadati</taxon>
        <taxon>Bacteroidota</taxon>
        <taxon>Cytophagia</taxon>
        <taxon>Cytophagales</taxon>
        <taxon>Hymenobacteraceae</taxon>
        <taxon>Hymenobacter</taxon>
    </lineage>
</organism>
<comment type="caution">
    <text evidence="1">The sequence shown here is derived from an EMBL/GenBank/DDBJ whole genome shotgun (WGS) entry which is preliminary data.</text>
</comment>
<name>A0ABT9AA35_9BACT</name>
<proteinExistence type="predicted"/>
<dbReference type="Proteomes" id="UP001167796">
    <property type="component" value="Unassembled WGS sequence"/>
</dbReference>
<accession>A0ABT9AA35</accession>
<evidence type="ECO:0000313" key="1">
    <source>
        <dbReference type="EMBL" id="MDO7846701.1"/>
    </source>
</evidence>
<evidence type="ECO:0008006" key="3">
    <source>
        <dbReference type="Google" id="ProtNLM"/>
    </source>
</evidence>
<gene>
    <name evidence="1" type="ORF">Q5H92_10060</name>
</gene>
<protein>
    <recommendedName>
        <fullName evidence="3">DUF433 domain-containing protein</fullName>
    </recommendedName>
</protein>
<keyword evidence="2" id="KW-1185">Reference proteome</keyword>
<sequence length="150" mass="16943">MTSLFPEIVCTEDTLWGSPRVDGRRLAVGDVVSIVHDSLHHALDGHQLTLPQIKQALSYCATLQCKNDKPLVFCHNCSLRSEQEGPLDTSDLEEVISENSVFVKGEKFMFFGSMEDLLKDYRGCDWWMIATDLLIDLRNELPNESTPKLS</sequence>